<evidence type="ECO:0000256" key="9">
    <source>
        <dbReference type="ARBA" id="ARBA00023136"/>
    </source>
</evidence>
<comment type="subcellular location">
    <subcellularLocation>
        <location evidence="10">Cell membrane</location>
        <topology evidence="10">Multi-pass membrane protein</topology>
    </subcellularLocation>
</comment>
<dbReference type="InterPro" id="IPR004338">
    <property type="entry name" value="NqrB/RnfD"/>
</dbReference>
<keyword evidence="7 10" id="KW-0249">Electron transport</keyword>
<dbReference type="AlphaFoldDB" id="A0A9D1P7D5"/>
<dbReference type="EMBL" id="DVOT01000125">
    <property type="protein sequence ID" value="HIV27637.1"/>
    <property type="molecule type" value="Genomic_DNA"/>
</dbReference>
<evidence type="ECO:0000256" key="5">
    <source>
        <dbReference type="ARBA" id="ARBA00022692"/>
    </source>
</evidence>
<keyword evidence="9 10" id="KW-0472">Membrane</keyword>
<evidence type="ECO:0000256" key="2">
    <source>
        <dbReference type="ARBA" id="ARBA00022553"/>
    </source>
</evidence>
<accession>A0A9D1P7D5</accession>
<feature type="modified residue" description="FMN phosphoryl threonine" evidence="10">
    <location>
        <position position="155"/>
    </location>
</feature>
<reference evidence="11" key="2">
    <citation type="journal article" date="2021" name="PeerJ">
        <title>Extensive microbial diversity within the chicken gut microbiome revealed by metagenomics and culture.</title>
        <authorList>
            <person name="Gilroy R."/>
            <person name="Ravi A."/>
            <person name="Getino M."/>
            <person name="Pursley I."/>
            <person name="Horton D.L."/>
            <person name="Alikhan N.F."/>
            <person name="Baker D."/>
            <person name="Gharbi K."/>
            <person name="Hall N."/>
            <person name="Watson M."/>
            <person name="Adriaenssens E.M."/>
            <person name="Foster-Nyarko E."/>
            <person name="Jarju S."/>
            <person name="Secka A."/>
            <person name="Antonio M."/>
            <person name="Oren A."/>
            <person name="Chaudhuri R.R."/>
            <person name="La Ragione R."/>
            <person name="Hildebrand F."/>
            <person name="Pallen M.J."/>
        </authorList>
    </citation>
    <scope>NUCLEOTIDE SEQUENCE</scope>
    <source>
        <strain evidence="11">CHK183-6373</strain>
    </source>
</reference>
<dbReference type="Proteomes" id="UP000886884">
    <property type="component" value="Unassembled WGS sequence"/>
</dbReference>
<dbReference type="Pfam" id="PF03116">
    <property type="entry name" value="NQR2_RnfD_RnfE"/>
    <property type="match status" value="1"/>
</dbReference>
<feature type="transmembrane region" description="Helical" evidence="10">
    <location>
        <begin position="96"/>
        <end position="114"/>
    </location>
</feature>
<gene>
    <name evidence="10" type="primary">rnfD</name>
    <name evidence="11" type="ORF">IAA64_06680</name>
</gene>
<keyword evidence="4 10" id="KW-0288">FMN</keyword>
<dbReference type="NCBIfam" id="TIGR01946">
    <property type="entry name" value="rnfD"/>
    <property type="match status" value="1"/>
</dbReference>
<comment type="cofactor">
    <cofactor evidence="10">
        <name>FMN</name>
        <dbReference type="ChEBI" id="CHEBI:58210"/>
    </cofactor>
</comment>
<feature type="transmembrane region" description="Helical" evidence="10">
    <location>
        <begin position="21"/>
        <end position="41"/>
    </location>
</feature>
<dbReference type="GO" id="GO:0055085">
    <property type="term" value="P:transmembrane transport"/>
    <property type="evidence" value="ECO:0007669"/>
    <property type="project" value="InterPro"/>
</dbReference>
<evidence type="ECO:0000256" key="8">
    <source>
        <dbReference type="ARBA" id="ARBA00022989"/>
    </source>
</evidence>
<evidence type="ECO:0000256" key="7">
    <source>
        <dbReference type="ARBA" id="ARBA00022982"/>
    </source>
</evidence>
<evidence type="ECO:0000256" key="10">
    <source>
        <dbReference type="HAMAP-Rule" id="MF_00462"/>
    </source>
</evidence>
<dbReference type="PANTHER" id="PTHR30578">
    <property type="entry name" value="ELECTRON TRANSPORT COMPLEX PROTEIN RNFD"/>
    <property type="match status" value="1"/>
</dbReference>
<organism evidence="11 12">
    <name type="scientific">Candidatus Ornithocaccomicrobium faecavium</name>
    <dbReference type="NCBI Taxonomy" id="2840890"/>
    <lineage>
        <taxon>Bacteria</taxon>
        <taxon>Bacillati</taxon>
        <taxon>Bacillota</taxon>
        <taxon>Clostridia</taxon>
        <taxon>Candidatus Ornithocaccomicrobium</taxon>
    </lineage>
</organism>
<dbReference type="InterPro" id="IPR011303">
    <property type="entry name" value="RnfD_bac"/>
</dbReference>
<dbReference type="HAMAP" id="MF_00462">
    <property type="entry name" value="RsxD_RnfD"/>
    <property type="match status" value="1"/>
</dbReference>
<comment type="subunit">
    <text evidence="10">The complex is composed of six subunits: RnfA, RnfB, RnfC, RnfD, RnfE and RnfG.</text>
</comment>
<keyword evidence="5 10" id="KW-0812">Transmembrane</keyword>
<evidence type="ECO:0000313" key="12">
    <source>
        <dbReference type="Proteomes" id="UP000886884"/>
    </source>
</evidence>
<protein>
    <recommendedName>
        <fullName evidence="10">Ion-translocating oxidoreductase complex subunit D</fullName>
        <ecNumber evidence="10">7.-.-.-</ecNumber>
    </recommendedName>
    <alternativeName>
        <fullName evidence="10">Rnf electron transport complex subunit D</fullName>
    </alternativeName>
</protein>
<evidence type="ECO:0000313" key="11">
    <source>
        <dbReference type="EMBL" id="HIV27637.1"/>
    </source>
</evidence>
<comment type="caution">
    <text evidence="11">The sequence shown here is derived from an EMBL/GenBank/DDBJ whole genome shotgun (WGS) entry which is preliminary data.</text>
</comment>
<evidence type="ECO:0000256" key="6">
    <source>
        <dbReference type="ARBA" id="ARBA00022967"/>
    </source>
</evidence>
<evidence type="ECO:0000256" key="3">
    <source>
        <dbReference type="ARBA" id="ARBA00022630"/>
    </source>
</evidence>
<dbReference type="EC" id="7.-.-.-" evidence="10"/>
<feature type="transmembrane region" description="Helical" evidence="10">
    <location>
        <begin position="47"/>
        <end position="66"/>
    </location>
</feature>
<proteinExistence type="inferred from homology"/>
<sequence length="308" mass="32819">MQGKLWRVASSPHIRAGRTTRGIMLDVIVALLLAGAFGVAWFGLHALWIIAVSVLSAVAWEALWCWMAKKPYTVGDLSAVVTGLLLAYNLPPTVPLWLPIVGTGIAIVLVKQCFGGLGQNFMNPALAARAILMSSWVGLMSGTAYSMADAMTSATPLAQGAEYALDALFWGTIPGCIGEVCKPALLAGGLYLLARRVISWRVPVTMLLVSFALFWISLGSAESALRQVLSGGLILGAFFMATDYSSSPTTPVGKLIMGAGCALVLFVIRTFSSLPEGCSYAILFMNLATPLIERFTQPRVFGEVKNRA</sequence>
<feature type="transmembrane region" description="Helical" evidence="10">
    <location>
        <begin position="200"/>
        <end position="218"/>
    </location>
</feature>
<keyword evidence="2 10" id="KW-0597">Phosphoprotein</keyword>
<dbReference type="PANTHER" id="PTHR30578:SF0">
    <property type="entry name" value="ION-TRANSLOCATING OXIDOREDUCTASE COMPLEX SUBUNIT D"/>
    <property type="match status" value="1"/>
</dbReference>
<keyword evidence="1 10" id="KW-0813">Transport</keyword>
<keyword evidence="6 10" id="KW-1278">Translocase</keyword>
<comment type="similarity">
    <text evidence="10">Belongs to the NqrB/RnfD family.</text>
</comment>
<reference evidence="11" key="1">
    <citation type="submission" date="2020-10" db="EMBL/GenBank/DDBJ databases">
        <authorList>
            <person name="Gilroy R."/>
        </authorList>
    </citation>
    <scope>NUCLEOTIDE SEQUENCE</scope>
    <source>
        <strain evidence="11">CHK183-6373</strain>
    </source>
</reference>
<keyword evidence="10" id="KW-1003">Cell membrane</keyword>
<keyword evidence="8 10" id="KW-1133">Transmembrane helix</keyword>
<dbReference type="GO" id="GO:0022900">
    <property type="term" value="P:electron transport chain"/>
    <property type="evidence" value="ECO:0007669"/>
    <property type="project" value="UniProtKB-UniRule"/>
</dbReference>
<evidence type="ECO:0000256" key="1">
    <source>
        <dbReference type="ARBA" id="ARBA00022448"/>
    </source>
</evidence>
<comment type="function">
    <text evidence="10">Part of a membrane-bound complex that couples electron transfer with translocation of ions across the membrane.</text>
</comment>
<feature type="transmembrane region" description="Helical" evidence="10">
    <location>
        <begin position="168"/>
        <end position="193"/>
    </location>
</feature>
<evidence type="ECO:0000256" key="4">
    <source>
        <dbReference type="ARBA" id="ARBA00022643"/>
    </source>
</evidence>
<dbReference type="GO" id="GO:0005886">
    <property type="term" value="C:plasma membrane"/>
    <property type="evidence" value="ECO:0007669"/>
    <property type="project" value="UniProtKB-SubCell"/>
</dbReference>
<feature type="transmembrane region" description="Helical" evidence="10">
    <location>
        <begin position="253"/>
        <end position="271"/>
    </location>
</feature>
<name>A0A9D1P7D5_9FIRM</name>
<keyword evidence="3 10" id="KW-0285">Flavoprotein</keyword>
<feature type="transmembrane region" description="Helical" evidence="10">
    <location>
        <begin position="126"/>
        <end position="148"/>
    </location>
</feature>